<reference evidence="3" key="1">
    <citation type="journal article" date="2019" name="Int. J. Syst. Evol. Microbiol.">
        <title>The Global Catalogue of Microorganisms (GCM) 10K type strain sequencing project: providing services to taxonomists for standard genome sequencing and annotation.</title>
        <authorList>
            <consortium name="The Broad Institute Genomics Platform"/>
            <consortium name="The Broad Institute Genome Sequencing Center for Infectious Disease"/>
            <person name="Wu L."/>
            <person name="Ma J."/>
        </authorList>
    </citation>
    <scope>NUCLEOTIDE SEQUENCE [LARGE SCALE GENOMIC DNA]</scope>
    <source>
        <strain evidence="3">KLKA75</strain>
    </source>
</reference>
<accession>A0ABV9U0M2</accession>
<evidence type="ECO:0000313" key="3">
    <source>
        <dbReference type="Proteomes" id="UP001595872"/>
    </source>
</evidence>
<feature type="compositionally biased region" description="Basic and acidic residues" evidence="1">
    <location>
        <begin position="10"/>
        <end position="35"/>
    </location>
</feature>
<sequence length="339" mass="35929">MSDVMLPWPEPRRPDRDQRDAKGPAPRREQAEGKRSASGREQPEGKRSASGREQAAGRRSASGREQAEAKPSAPRYELRSVMDDGSAGPVEVLPIVRPPWDAKAGRRGFLGAGIASSVAAAMLLSACGTKENPSPTYGPGGAGGPSDSPTGADTPSDTYSPTYTPPDSPSESPSDEPSDTYSPPEYTPPDTGGGGGGRICTCNKVCTCIPICQAHRLLDADAVVRRMAETVVVAMGLDELPYLRWAASEAASPLRRRIERLVAELRDGRRLRHADLHGFDCDPYLDSADPVVATMAAQVLTLRALALGTRLTGPLGERVAHALRAGHALHAERALAWTA</sequence>
<name>A0ABV9U0M2_9ACTN</name>
<feature type="compositionally biased region" description="Low complexity" evidence="1">
    <location>
        <begin position="145"/>
        <end position="162"/>
    </location>
</feature>
<proteinExistence type="predicted"/>
<gene>
    <name evidence="2" type="ORF">ACFPCY_21055</name>
</gene>
<keyword evidence="3" id="KW-1185">Reference proteome</keyword>
<comment type="caution">
    <text evidence="2">The sequence shown here is derived from an EMBL/GenBank/DDBJ whole genome shotgun (WGS) entry which is preliminary data.</text>
</comment>
<dbReference type="EMBL" id="JBHSIT010000006">
    <property type="protein sequence ID" value="MFC4909822.1"/>
    <property type="molecule type" value="Genomic_DNA"/>
</dbReference>
<dbReference type="RefSeq" id="WP_378257643.1">
    <property type="nucleotide sequence ID" value="NZ_JBHSIT010000006.1"/>
</dbReference>
<organism evidence="2 3">
    <name type="scientific">Actinomadura gamaensis</name>
    <dbReference type="NCBI Taxonomy" id="1763541"/>
    <lineage>
        <taxon>Bacteria</taxon>
        <taxon>Bacillati</taxon>
        <taxon>Actinomycetota</taxon>
        <taxon>Actinomycetes</taxon>
        <taxon>Streptosporangiales</taxon>
        <taxon>Thermomonosporaceae</taxon>
        <taxon>Actinomadura</taxon>
    </lineage>
</organism>
<dbReference type="Proteomes" id="UP001595872">
    <property type="component" value="Unassembled WGS sequence"/>
</dbReference>
<protein>
    <submittedName>
        <fullName evidence="2">Uncharacterized protein</fullName>
    </submittedName>
</protein>
<evidence type="ECO:0000256" key="1">
    <source>
        <dbReference type="SAM" id="MobiDB-lite"/>
    </source>
</evidence>
<feature type="region of interest" description="Disordered" evidence="1">
    <location>
        <begin position="133"/>
        <end position="194"/>
    </location>
</feature>
<feature type="region of interest" description="Disordered" evidence="1">
    <location>
        <begin position="1"/>
        <end position="92"/>
    </location>
</feature>
<evidence type="ECO:0000313" key="2">
    <source>
        <dbReference type="EMBL" id="MFC4909822.1"/>
    </source>
</evidence>